<sequence length="197" mass="22433">MKINSICTSPVSRLKHKQSFHQTVGEKETFRDKYREHAGLYNTLAAITSIIIAGKLYLHSRKYLTFEQTLEKNGIQINNNIAVLKKSGEKFTGVIERKIKKLTSSKIERTRYNKGIIEEKTYTGKNGKEIKAYFYKDGDLLYDVGEIYQDKNLKAYATGKYSKGKLVALGDGICNVNKSVFENYRKNMKASIPGWGV</sequence>
<name>A0A9D1N222_9CLOT</name>
<reference evidence="2" key="1">
    <citation type="submission" date="2020-10" db="EMBL/GenBank/DDBJ databases">
        <authorList>
            <person name="Gilroy R."/>
        </authorList>
    </citation>
    <scope>NUCLEOTIDE SEQUENCE</scope>
    <source>
        <strain evidence="2">CHK154-7741</strain>
    </source>
</reference>
<evidence type="ECO:0000256" key="1">
    <source>
        <dbReference type="SAM" id="Phobius"/>
    </source>
</evidence>
<dbReference type="Proteomes" id="UP000886748">
    <property type="component" value="Unassembled WGS sequence"/>
</dbReference>
<keyword evidence="1" id="KW-1133">Transmembrane helix</keyword>
<keyword evidence="1" id="KW-0472">Membrane</keyword>
<evidence type="ECO:0000313" key="3">
    <source>
        <dbReference type="Proteomes" id="UP000886748"/>
    </source>
</evidence>
<comment type="caution">
    <text evidence="2">The sequence shown here is derived from an EMBL/GenBank/DDBJ whole genome shotgun (WGS) entry which is preliminary data.</text>
</comment>
<dbReference type="EMBL" id="DVOD01000068">
    <property type="protein sequence ID" value="HIU93319.1"/>
    <property type="molecule type" value="Genomic_DNA"/>
</dbReference>
<reference evidence="2" key="2">
    <citation type="journal article" date="2021" name="PeerJ">
        <title>Extensive microbial diversity within the chicken gut microbiome revealed by metagenomics and culture.</title>
        <authorList>
            <person name="Gilroy R."/>
            <person name="Ravi A."/>
            <person name="Getino M."/>
            <person name="Pursley I."/>
            <person name="Horton D.L."/>
            <person name="Alikhan N.F."/>
            <person name="Baker D."/>
            <person name="Gharbi K."/>
            <person name="Hall N."/>
            <person name="Watson M."/>
            <person name="Adriaenssens E.M."/>
            <person name="Foster-Nyarko E."/>
            <person name="Jarju S."/>
            <person name="Secka A."/>
            <person name="Antonio M."/>
            <person name="Oren A."/>
            <person name="Chaudhuri R.R."/>
            <person name="La Ragione R."/>
            <person name="Hildebrand F."/>
            <person name="Pallen M.J."/>
        </authorList>
    </citation>
    <scope>NUCLEOTIDE SEQUENCE</scope>
    <source>
        <strain evidence="2">CHK154-7741</strain>
    </source>
</reference>
<evidence type="ECO:0000313" key="2">
    <source>
        <dbReference type="EMBL" id="HIU93319.1"/>
    </source>
</evidence>
<proteinExistence type="predicted"/>
<organism evidence="2 3">
    <name type="scientific">Candidatus Limenecus avicola</name>
    <dbReference type="NCBI Taxonomy" id="2840847"/>
    <lineage>
        <taxon>Bacteria</taxon>
        <taxon>Bacillati</taxon>
        <taxon>Bacillota</taxon>
        <taxon>Clostridia</taxon>
        <taxon>Eubacteriales</taxon>
        <taxon>Clostridiaceae</taxon>
        <taxon>Clostridiaceae incertae sedis</taxon>
        <taxon>Candidatus Limenecus</taxon>
    </lineage>
</organism>
<accession>A0A9D1N222</accession>
<dbReference type="AlphaFoldDB" id="A0A9D1N222"/>
<protein>
    <submittedName>
        <fullName evidence="2">Uncharacterized protein</fullName>
    </submittedName>
</protein>
<keyword evidence="1" id="KW-0812">Transmembrane</keyword>
<gene>
    <name evidence="2" type="ORF">IAD26_09345</name>
</gene>
<feature type="transmembrane region" description="Helical" evidence="1">
    <location>
        <begin position="39"/>
        <end position="58"/>
    </location>
</feature>